<dbReference type="EMBL" id="JNVC02000015">
    <property type="protein sequence ID" value="KEZ47970.1"/>
    <property type="molecule type" value="Genomic_DNA"/>
</dbReference>
<reference evidence="10 11" key="1">
    <citation type="journal article" date="2005" name="Int. J. Syst. Evol. Microbiol.">
        <title>Bacillus cibi sp. nov., isolated from jeotgal, a traditional Korean fermented seafood.</title>
        <authorList>
            <person name="Yoon J.H."/>
            <person name="Lee C.H."/>
            <person name="Oh T.K."/>
        </authorList>
    </citation>
    <scope>NUCLEOTIDE SEQUENCE [LARGE SCALE GENOMIC DNA]</scope>
    <source>
        <strain evidence="10 11">DSM 16189</strain>
    </source>
</reference>
<feature type="transmembrane region" description="Helical" evidence="7">
    <location>
        <begin position="320"/>
        <end position="346"/>
    </location>
</feature>
<dbReference type="GO" id="GO:0005886">
    <property type="term" value="C:plasma membrane"/>
    <property type="evidence" value="ECO:0007669"/>
    <property type="project" value="UniProtKB-SubCell"/>
</dbReference>
<evidence type="ECO:0000256" key="5">
    <source>
        <dbReference type="ARBA" id="ARBA00023136"/>
    </source>
</evidence>
<evidence type="ECO:0000256" key="1">
    <source>
        <dbReference type="ARBA" id="ARBA00004651"/>
    </source>
</evidence>
<keyword evidence="11" id="KW-1185">Reference proteome</keyword>
<dbReference type="OrthoDB" id="9770036at2"/>
<feature type="transmembrane region" description="Helical" evidence="7">
    <location>
        <begin position="263"/>
        <end position="284"/>
    </location>
</feature>
<keyword evidence="5 7" id="KW-0472">Membrane</keyword>
<dbReference type="InterPro" id="IPR025857">
    <property type="entry name" value="MacB_PCD"/>
</dbReference>
<dbReference type="PANTHER" id="PTHR30572">
    <property type="entry name" value="MEMBRANE COMPONENT OF TRANSPORTER-RELATED"/>
    <property type="match status" value="1"/>
</dbReference>
<feature type="transmembrane region" description="Helical" evidence="7">
    <location>
        <begin position="352"/>
        <end position="373"/>
    </location>
</feature>
<gene>
    <name evidence="10" type="ORF">GS18_0218510</name>
</gene>
<dbReference type="InterPro" id="IPR050250">
    <property type="entry name" value="Macrolide_Exporter_MacB"/>
</dbReference>
<keyword evidence="3 7" id="KW-0812">Transmembrane</keyword>
<dbReference type="Pfam" id="PF02687">
    <property type="entry name" value="FtsX"/>
    <property type="match status" value="1"/>
</dbReference>
<dbReference type="Proteomes" id="UP000028549">
    <property type="component" value="Unassembled WGS sequence"/>
</dbReference>
<accession>A0A084GKV8</accession>
<evidence type="ECO:0000256" key="7">
    <source>
        <dbReference type="SAM" id="Phobius"/>
    </source>
</evidence>
<keyword evidence="4 7" id="KW-1133">Transmembrane helix</keyword>
<dbReference type="Pfam" id="PF12704">
    <property type="entry name" value="MacB_PCD"/>
    <property type="match status" value="1"/>
</dbReference>
<organism evidence="10 11">
    <name type="scientific">Metabacillus indicus</name>
    <name type="common">Bacillus indicus</name>
    <dbReference type="NCBI Taxonomy" id="246786"/>
    <lineage>
        <taxon>Bacteria</taxon>
        <taxon>Bacillati</taxon>
        <taxon>Bacillota</taxon>
        <taxon>Bacilli</taxon>
        <taxon>Bacillales</taxon>
        <taxon>Bacillaceae</taxon>
        <taxon>Metabacillus</taxon>
    </lineage>
</organism>
<evidence type="ECO:0000256" key="3">
    <source>
        <dbReference type="ARBA" id="ARBA00022692"/>
    </source>
</evidence>
<proteinExistence type="inferred from homology"/>
<comment type="subcellular location">
    <subcellularLocation>
        <location evidence="1">Cell membrane</location>
        <topology evidence="1">Multi-pass membrane protein</topology>
    </subcellularLocation>
</comment>
<name>A0A084GKV8_METID</name>
<evidence type="ECO:0000259" key="8">
    <source>
        <dbReference type="Pfam" id="PF02687"/>
    </source>
</evidence>
<dbReference type="InterPro" id="IPR003838">
    <property type="entry name" value="ABC3_permease_C"/>
</dbReference>
<evidence type="ECO:0000313" key="10">
    <source>
        <dbReference type="EMBL" id="KEZ47970.1"/>
    </source>
</evidence>
<sequence>MMLENIKMSWMNIAHNKMRSFLTILGIVIGVASIIALITIVKGATGEVTEQMSSLGADKVTVQVQGTPLKQGLLESDIGELEKIEHVTGVSPTLSGKTSIAYSKNVMEDISIQGENQVHFRKNEDLVEEGRAINKLDIENKNRVVLIGSGIEKELFWGKDPVGENIQIAGVNFQVIGTLKESDSYSNDSTNETVVMPYTTAMGFLQTGSVSKADIYMDDPKNSDEVTSGVEKVMNQAFNYKNEGYSIINMGDMISSINDITDMMTLMLGGIASISLVVGGIGIMNMMLVSVTERTAEIGLRKALGAEPKRIQQQFLFESVFLSLFGGLIGLVTGVAIAFVVCSIMGTSFALSASTILLAIGFSAAIGILFGFAPARKASQLHPIDALRSN</sequence>
<dbReference type="STRING" id="246786.GS18_0218510"/>
<evidence type="ECO:0000256" key="2">
    <source>
        <dbReference type="ARBA" id="ARBA00022475"/>
    </source>
</evidence>
<evidence type="ECO:0000313" key="11">
    <source>
        <dbReference type="Proteomes" id="UP000028549"/>
    </source>
</evidence>
<dbReference type="GO" id="GO:0022857">
    <property type="term" value="F:transmembrane transporter activity"/>
    <property type="evidence" value="ECO:0007669"/>
    <property type="project" value="TreeGrafter"/>
</dbReference>
<evidence type="ECO:0000259" key="9">
    <source>
        <dbReference type="Pfam" id="PF12704"/>
    </source>
</evidence>
<feature type="domain" description="ABC3 transporter permease C-terminal" evidence="8">
    <location>
        <begin position="271"/>
        <end position="383"/>
    </location>
</feature>
<protein>
    <submittedName>
        <fullName evidence="10">ABC transporter permease</fullName>
    </submittedName>
</protein>
<comment type="similarity">
    <text evidence="6">Belongs to the ABC-4 integral membrane protein family.</text>
</comment>
<comment type="caution">
    <text evidence="10">The sequence shown here is derived from an EMBL/GenBank/DDBJ whole genome shotgun (WGS) entry which is preliminary data.</text>
</comment>
<keyword evidence="2" id="KW-1003">Cell membrane</keyword>
<evidence type="ECO:0000256" key="6">
    <source>
        <dbReference type="ARBA" id="ARBA00038076"/>
    </source>
</evidence>
<feature type="transmembrane region" description="Helical" evidence="7">
    <location>
        <begin position="21"/>
        <end position="41"/>
    </location>
</feature>
<dbReference type="RefSeq" id="WP_029566719.1">
    <property type="nucleotide sequence ID" value="NZ_JNVC02000015.1"/>
</dbReference>
<dbReference type="PANTHER" id="PTHR30572:SF4">
    <property type="entry name" value="ABC TRANSPORTER PERMEASE YTRF"/>
    <property type="match status" value="1"/>
</dbReference>
<dbReference type="AlphaFoldDB" id="A0A084GKV8"/>
<feature type="domain" description="MacB-like periplasmic core" evidence="9">
    <location>
        <begin position="20"/>
        <end position="231"/>
    </location>
</feature>
<evidence type="ECO:0000256" key="4">
    <source>
        <dbReference type="ARBA" id="ARBA00022989"/>
    </source>
</evidence>